<name>A0A199NRM1_9MICC</name>
<dbReference type="PANTHER" id="PTHR30411">
    <property type="entry name" value="CYTOPLASMIC PROTEIN"/>
    <property type="match status" value="1"/>
</dbReference>
<evidence type="ECO:0000259" key="1">
    <source>
        <dbReference type="Pfam" id="PF04073"/>
    </source>
</evidence>
<dbReference type="Gene3D" id="3.90.960.10">
    <property type="entry name" value="YbaK/aminoacyl-tRNA synthetase-associated domain"/>
    <property type="match status" value="1"/>
</dbReference>
<accession>A0A199NRM1</accession>
<dbReference type="RefSeq" id="WP_064725665.1">
    <property type="nucleotide sequence ID" value="NZ_LJBJ02000018.1"/>
</dbReference>
<gene>
    <name evidence="2" type="ORF">AN277_0208625</name>
</gene>
<dbReference type="InterPro" id="IPR036754">
    <property type="entry name" value="YbaK/aa-tRNA-synt-asso_dom_sf"/>
</dbReference>
<dbReference type="AlphaFoldDB" id="A0A199NRM1"/>
<protein>
    <recommendedName>
        <fullName evidence="1">YbaK/aminoacyl-tRNA synthetase-associated domain-containing protein</fullName>
    </recommendedName>
</protein>
<dbReference type="Pfam" id="PF04073">
    <property type="entry name" value="tRNA_edit"/>
    <property type="match status" value="1"/>
</dbReference>
<evidence type="ECO:0000313" key="2">
    <source>
        <dbReference type="EMBL" id="OAX51470.1"/>
    </source>
</evidence>
<organism evidence="2 3">
    <name type="scientific">Rothia kristinae</name>
    <dbReference type="NCBI Taxonomy" id="37923"/>
    <lineage>
        <taxon>Bacteria</taxon>
        <taxon>Bacillati</taxon>
        <taxon>Actinomycetota</taxon>
        <taxon>Actinomycetes</taxon>
        <taxon>Micrococcales</taxon>
        <taxon>Micrococcaceae</taxon>
        <taxon>Rothia</taxon>
    </lineage>
</organism>
<dbReference type="PANTHER" id="PTHR30411:SF1">
    <property type="entry name" value="CYTOPLASMIC PROTEIN"/>
    <property type="match status" value="1"/>
</dbReference>
<reference evidence="2" key="1">
    <citation type="submission" date="2016-06" db="EMBL/GenBank/DDBJ databases">
        <title>Identification of putative biosynthetic pathways for the production of bioactive secondary metabolites by the marine actinomycete Kocuria kristinae RUTW2-3.</title>
        <authorList>
            <person name="Waterworth S.C."/>
            <person name="Walmsley T.A."/>
            <person name="Matongo T."/>
            <person name="Davies-Coleman M.T."/>
            <person name="Dorrington R.A."/>
        </authorList>
    </citation>
    <scope>NUCLEOTIDE SEQUENCE [LARGE SCALE GENOMIC DNA]</scope>
    <source>
        <strain evidence="2">RUTW2-3</strain>
    </source>
</reference>
<dbReference type="SUPFAM" id="SSF55826">
    <property type="entry name" value="YbaK/ProRS associated domain"/>
    <property type="match status" value="1"/>
</dbReference>
<sequence length="178" mass="18565">MPTPQGTLDWTALTDDPDAVAPAVADAVRAGAVPTARLARIDPELSDTAAFCEAYDVDVQATANCVIVQGRRGERVTTAAVLVLAADRADINTTVRKHLDARKVSFADQEETEQITGMTSGGITPVGLPEDWPVLIDRAVADAEAVVIGAGRRGAKLLVSGAELAALPGAEVLDLVRR</sequence>
<dbReference type="GO" id="GO:0002161">
    <property type="term" value="F:aminoacyl-tRNA deacylase activity"/>
    <property type="evidence" value="ECO:0007669"/>
    <property type="project" value="InterPro"/>
</dbReference>
<comment type="caution">
    <text evidence="2">The sequence shown here is derived from an EMBL/GenBank/DDBJ whole genome shotgun (WGS) entry which is preliminary data.</text>
</comment>
<evidence type="ECO:0000313" key="3">
    <source>
        <dbReference type="Proteomes" id="UP000053171"/>
    </source>
</evidence>
<proteinExistence type="predicted"/>
<dbReference type="InterPro" id="IPR007214">
    <property type="entry name" value="YbaK/aa-tRNA-synth-assoc-dom"/>
</dbReference>
<dbReference type="Proteomes" id="UP000053171">
    <property type="component" value="Unassembled WGS sequence"/>
</dbReference>
<keyword evidence="3" id="KW-1185">Reference proteome</keyword>
<dbReference type="EMBL" id="LJBJ02000018">
    <property type="protein sequence ID" value="OAX51470.1"/>
    <property type="molecule type" value="Genomic_DNA"/>
</dbReference>
<feature type="domain" description="YbaK/aminoacyl-tRNA synthetase-associated" evidence="1">
    <location>
        <begin position="43"/>
        <end position="166"/>
    </location>
</feature>